<keyword evidence="3" id="KW-0963">Cytoplasm</keyword>
<name>A0ABP7A4I7_9ACTN</name>
<organism evidence="18 19">
    <name type="scientific">Nonomuraea rosea</name>
    <dbReference type="NCBI Taxonomy" id="638574"/>
    <lineage>
        <taxon>Bacteria</taxon>
        <taxon>Bacillati</taxon>
        <taxon>Actinomycetota</taxon>
        <taxon>Actinomycetes</taxon>
        <taxon>Streptosporangiales</taxon>
        <taxon>Streptosporangiaceae</taxon>
        <taxon>Nonomuraea</taxon>
    </lineage>
</organism>
<comment type="pathway">
    <text evidence="2">Cell wall biogenesis; peptidoglycan biosynthesis.</text>
</comment>
<dbReference type="SUPFAM" id="SSF55205">
    <property type="entry name" value="EPT/RTPC-like"/>
    <property type="match status" value="1"/>
</dbReference>
<dbReference type="Gene3D" id="3.65.10.10">
    <property type="entry name" value="Enolpyruvate transferase domain"/>
    <property type="match status" value="2"/>
</dbReference>
<evidence type="ECO:0000256" key="6">
    <source>
        <dbReference type="ARBA" id="ARBA00022960"/>
    </source>
</evidence>
<keyword evidence="19" id="KW-1185">Reference proteome</keyword>
<dbReference type="InterPro" id="IPR001986">
    <property type="entry name" value="Enolpyruvate_Tfrase_dom"/>
</dbReference>
<evidence type="ECO:0000256" key="9">
    <source>
        <dbReference type="ARBA" id="ARBA00023316"/>
    </source>
</evidence>
<evidence type="ECO:0000313" key="19">
    <source>
        <dbReference type="Proteomes" id="UP001500630"/>
    </source>
</evidence>
<evidence type="ECO:0000256" key="4">
    <source>
        <dbReference type="ARBA" id="ARBA00022618"/>
    </source>
</evidence>
<evidence type="ECO:0000256" key="10">
    <source>
        <dbReference type="ARBA" id="ARBA00037534"/>
    </source>
</evidence>
<comment type="caution">
    <text evidence="18">The sequence shown here is derived from an EMBL/GenBank/DDBJ whole genome shotgun (WGS) entry which is preliminary data.</text>
</comment>
<keyword evidence="6" id="KW-0133">Cell shape</keyword>
<evidence type="ECO:0000256" key="11">
    <source>
        <dbReference type="ARBA" id="ARBA00038367"/>
    </source>
</evidence>
<keyword evidence="9" id="KW-0961">Cell wall biogenesis/degradation</keyword>
<evidence type="ECO:0000256" key="1">
    <source>
        <dbReference type="ARBA" id="ARBA00004496"/>
    </source>
</evidence>
<accession>A0ABP7A4I7</accession>
<dbReference type="PANTHER" id="PTHR43783">
    <property type="entry name" value="UDP-N-ACETYLGLUCOSAMINE 1-CARBOXYVINYLTRANSFERASE"/>
    <property type="match status" value="1"/>
</dbReference>
<dbReference type="Proteomes" id="UP001500630">
    <property type="component" value="Unassembled WGS sequence"/>
</dbReference>
<evidence type="ECO:0000256" key="12">
    <source>
        <dbReference type="ARBA" id="ARBA00039108"/>
    </source>
</evidence>
<proteinExistence type="inferred from homology"/>
<evidence type="ECO:0000256" key="8">
    <source>
        <dbReference type="ARBA" id="ARBA00023306"/>
    </source>
</evidence>
<keyword evidence="8" id="KW-0131">Cell cycle</keyword>
<dbReference type="InterPro" id="IPR013792">
    <property type="entry name" value="RNA3'P_cycl/enolpyr_Trfase_a/b"/>
</dbReference>
<dbReference type="RefSeq" id="WP_345580392.1">
    <property type="nucleotide sequence ID" value="NZ_BAABDQ010000074.1"/>
</dbReference>
<reference evidence="19" key="1">
    <citation type="journal article" date="2019" name="Int. J. Syst. Evol. Microbiol.">
        <title>The Global Catalogue of Microorganisms (GCM) 10K type strain sequencing project: providing services to taxonomists for standard genome sequencing and annotation.</title>
        <authorList>
            <consortium name="The Broad Institute Genomics Platform"/>
            <consortium name="The Broad Institute Genome Sequencing Center for Infectious Disease"/>
            <person name="Wu L."/>
            <person name="Ma J."/>
        </authorList>
    </citation>
    <scope>NUCLEOTIDE SEQUENCE [LARGE SCALE GENOMIC DNA]</scope>
    <source>
        <strain evidence="19">JCM 17326</strain>
    </source>
</reference>
<feature type="domain" description="Enolpyruvate transferase" evidence="17">
    <location>
        <begin position="16"/>
        <end position="426"/>
    </location>
</feature>
<evidence type="ECO:0000256" key="2">
    <source>
        <dbReference type="ARBA" id="ARBA00004752"/>
    </source>
</evidence>
<evidence type="ECO:0000256" key="7">
    <source>
        <dbReference type="ARBA" id="ARBA00022984"/>
    </source>
</evidence>
<comment type="catalytic activity">
    <reaction evidence="16">
        <text>phosphoenolpyruvate + UDP-N-acetyl-alpha-D-glucosamine = UDP-N-acetyl-3-O-(1-carboxyvinyl)-alpha-D-glucosamine + phosphate</text>
        <dbReference type="Rhea" id="RHEA:18681"/>
        <dbReference type="ChEBI" id="CHEBI:43474"/>
        <dbReference type="ChEBI" id="CHEBI:57705"/>
        <dbReference type="ChEBI" id="CHEBI:58702"/>
        <dbReference type="ChEBI" id="CHEBI:68483"/>
        <dbReference type="EC" id="2.5.1.7"/>
    </reaction>
</comment>
<evidence type="ECO:0000313" key="18">
    <source>
        <dbReference type="EMBL" id="GAA3624737.1"/>
    </source>
</evidence>
<dbReference type="PANTHER" id="PTHR43783:SF1">
    <property type="entry name" value="UDP-N-ACETYLGLUCOSAMINE 1-CARBOXYVINYLTRANSFERASE"/>
    <property type="match status" value="1"/>
</dbReference>
<dbReference type="Pfam" id="PF00275">
    <property type="entry name" value="EPSP_synthase"/>
    <property type="match status" value="1"/>
</dbReference>
<dbReference type="InterPro" id="IPR050068">
    <property type="entry name" value="MurA_subfamily"/>
</dbReference>
<keyword evidence="7" id="KW-0573">Peptidoglycan synthesis</keyword>
<evidence type="ECO:0000256" key="14">
    <source>
        <dbReference type="ARBA" id="ARBA00042443"/>
    </source>
</evidence>
<evidence type="ECO:0000256" key="15">
    <source>
        <dbReference type="ARBA" id="ARBA00042842"/>
    </source>
</evidence>
<evidence type="ECO:0000256" key="3">
    <source>
        <dbReference type="ARBA" id="ARBA00022490"/>
    </source>
</evidence>
<gene>
    <name evidence="18" type="ORF">GCM10022419_132920</name>
</gene>
<comment type="similarity">
    <text evidence="11">Belongs to the EPSP synthase family. MurA subfamily.</text>
</comment>
<comment type="subcellular location">
    <subcellularLocation>
        <location evidence="1">Cytoplasm</location>
    </subcellularLocation>
</comment>
<evidence type="ECO:0000256" key="5">
    <source>
        <dbReference type="ARBA" id="ARBA00022679"/>
    </source>
</evidence>
<keyword evidence="5" id="KW-0808">Transferase</keyword>
<dbReference type="EC" id="2.5.1.7" evidence="12"/>
<comment type="function">
    <text evidence="10">Cell wall formation. Adds enolpyruvyl to UDP-N-acetylglucosamine.</text>
</comment>
<sequence>MTRSSAVSAAEVIAIRPGEPLVGAVRVDGSKNAALPLLAAAAAMGRLTHLGNVPQCQDVRTMLGLLQQCGYSIARSVTNPEEVVIQPVSGARTPPELPDAARIRASYYLVPALLAACGQARLPWPGGCPVGERGMDLHFRVYEAFGDRVLLDSDGYQVRRAVTRTRAKEITLPFRSRGATVAAVLRAVIDHCWLTLLQPNLSPEVIEILAFLREAGWEARGDGDTIILAPPFDSEDGSLTWEVPGDKVEAVTLACAVAVSRGCASIKGVRAMDVLPVVEAFAWLGIPAHAGAETVTVQAIDTQLTGQPLRAIASLSPGGLDADFEPSLMALALGMPGVHLFADAINPGRHGNLIPQLARLGAVIEQLSATQCRFSGPQRLVGARVTANDIRSGSTLIVAGLTAEGVTTVTGMTQLRRGYANLPNKLRQLGADITEDAA</sequence>
<keyword evidence="4" id="KW-0132">Cell division</keyword>
<evidence type="ECO:0000256" key="16">
    <source>
        <dbReference type="ARBA" id="ARBA00047527"/>
    </source>
</evidence>
<dbReference type="InterPro" id="IPR036968">
    <property type="entry name" value="Enolpyruvate_Tfrase_sf"/>
</dbReference>
<protein>
    <recommendedName>
        <fullName evidence="13">UDP-N-acetylglucosamine 1-carboxyvinyltransferase</fullName>
        <ecNumber evidence="12">2.5.1.7</ecNumber>
    </recommendedName>
    <alternativeName>
        <fullName evidence="14">Enoylpyruvate transferase</fullName>
    </alternativeName>
    <alternativeName>
        <fullName evidence="15">UDP-N-acetylglucosamine enolpyruvyl transferase</fullName>
    </alternativeName>
</protein>
<evidence type="ECO:0000259" key="17">
    <source>
        <dbReference type="Pfam" id="PF00275"/>
    </source>
</evidence>
<evidence type="ECO:0000256" key="13">
    <source>
        <dbReference type="ARBA" id="ARBA00039754"/>
    </source>
</evidence>
<dbReference type="EMBL" id="BAABDQ010000074">
    <property type="protein sequence ID" value="GAA3624737.1"/>
    <property type="molecule type" value="Genomic_DNA"/>
</dbReference>